<dbReference type="Proteomes" id="UP000008457">
    <property type="component" value="Chromosome"/>
</dbReference>
<keyword evidence="1" id="KW-0472">Membrane</keyword>
<dbReference type="HOGENOM" id="CLU_979356_0_0_9"/>
<evidence type="ECO:0000256" key="1">
    <source>
        <dbReference type="SAM" id="Phobius"/>
    </source>
</evidence>
<sequence>MTKMISRGKTNIVRAVLRVFFTVVVIGMCALGFSSCSSREWEDYEHPFSLGEGMTYRSTVFKVKKPTSTPFPVKVDDKYAYSRNTHGTHAEWCTEAVFDFAKPVTEGLAAVKRGDKWGYIRILPEEGDFEFVIEPRFESAEPFSEGLAAVKVEGKYGYIDPNGEMIIEPKFVSAHYFSGGLAAAETEDGWIFINRNGEPAFGGVYECAESFTAVYASQSGQHVVDIDKTLAPVRINGKWGYINLKGQIAIKPMFDEAWAFEYDGKAAVKINGKWKHINTRGEIM</sequence>
<dbReference type="EMBL" id="CP002360">
    <property type="protein sequence ID" value="AEE95512.1"/>
    <property type="molecule type" value="Genomic_DNA"/>
</dbReference>
<dbReference type="PANTHER" id="PTHR37841">
    <property type="entry name" value="GLR2918 PROTEIN"/>
    <property type="match status" value="1"/>
</dbReference>
<name>F3ZX63_MAHA5</name>
<dbReference type="SUPFAM" id="SSF69360">
    <property type="entry name" value="Cell wall binding repeat"/>
    <property type="match status" value="1"/>
</dbReference>
<proteinExistence type="predicted"/>
<gene>
    <name evidence="2" type="ordered locus">Mahau_0295</name>
</gene>
<evidence type="ECO:0000313" key="2">
    <source>
        <dbReference type="EMBL" id="AEE95512.1"/>
    </source>
</evidence>
<dbReference type="STRING" id="697281.Mahau_0295"/>
<protein>
    <recommendedName>
        <fullName evidence="4">KWG Leptospira repeat protein</fullName>
    </recommendedName>
</protein>
<reference evidence="2 3" key="2">
    <citation type="journal article" date="2011" name="Stand. Genomic Sci.">
        <title>Complete genome sequence of Mahella australiensis type strain (50-1 BON).</title>
        <authorList>
            <person name="Sikorski J."/>
            <person name="Teshima H."/>
            <person name="Nolan M."/>
            <person name="Lucas S."/>
            <person name="Hammon N."/>
            <person name="Deshpande S."/>
            <person name="Cheng J.F."/>
            <person name="Pitluck S."/>
            <person name="Liolios K."/>
            <person name="Pagani I."/>
            <person name="Ivanova N."/>
            <person name="Huntemann M."/>
            <person name="Mavromatis K."/>
            <person name="Ovchinikova G."/>
            <person name="Pati A."/>
            <person name="Tapia R."/>
            <person name="Han C."/>
            <person name="Goodwin L."/>
            <person name="Chen A."/>
            <person name="Palaniappan K."/>
            <person name="Land M."/>
            <person name="Hauser L."/>
            <person name="Ngatchou-Djao O.D."/>
            <person name="Rohde M."/>
            <person name="Pukall R."/>
            <person name="Spring S."/>
            <person name="Abt B."/>
            <person name="Goker M."/>
            <person name="Detter J.C."/>
            <person name="Woyke T."/>
            <person name="Bristow J."/>
            <person name="Markowitz V."/>
            <person name="Hugenholtz P."/>
            <person name="Eisen J.A."/>
            <person name="Kyrpides N.C."/>
            <person name="Klenk H.P."/>
            <person name="Lapidus A."/>
        </authorList>
    </citation>
    <scope>NUCLEOTIDE SEQUENCE [LARGE SCALE GENOMIC DNA]</scope>
    <source>
        <strain evidence="3">DSM 15567 / CIP 107919 / 50-1 BON</strain>
    </source>
</reference>
<reference evidence="3" key="1">
    <citation type="submission" date="2010-11" db="EMBL/GenBank/DDBJ databases">
        <title>The complete genome of Mahella australiensis DSM 15567.</title>
        <authorList>
            <consortium name="US DOE Joint Genome Institute (JGI-PGF)"/>
            <person name="Lucas S."/>
            <person name="Copeland A."/>
            <person name="Lapidus A."/>
            <person name="Bruce D."/>
            <person name="Goodwin L."/>
            <person name="Pitluck S."/>
            <person name="Kyrpides N."/>
            <person name="Mavromatis K."/>
            <person name="Pagani I."/>
            <person name="Ivanova N."/>
            <person name="Teshima H."/>
            <person name="Brettin T."/>
            <person name="Detter J.C."/>
            <person name="Han C."/>
            <person name="Tapia R."/>
            <person name="Land M."/>
            <person name="Hauser L."/>
            <person name="Markowitz V."/>
            <person name="Cheng J.-F."/>
            <person name="Hugenholtz P."/>
            <person name="Woyke T."/>
            <person name="Wu D."/>
            <person name="Spring S."/>
            <person name="Pukall R."/>
            <person name="Steenblock K."/>
            <person name="Schneider S."/>
            <person name="Klenk H.-P."/>
            <person name="Eisen J.A."/>
        </authorList>
    </citation>
    <scope>NUCLEOTIDE SEQUENCE [LARGE SCALE GENOMIC DNA]</scope>
    <source>
        <strain evidence="3">DSM 15567 / CIP 107919 / 50-1 BON</strain>
    </source>
</reference>
<keyword evidence="1" id="KW-1133">Transmembrane helix</keyword>
<keyword evidence="1" id="KW-0812">Transmembrane</keyword>
<keyword evidence="3" id="KW-1185">Reference proteome</keyword>
<dbReference type="InterPro" id="IPR032774">
    <property type="entry name" value="WG_beta_rep"/>
</dbReference>
<evidence type="ECO:0000313" key="3">
    <source>
        <dbReference type="Proteomes" id="UP000008457"/>
    </source>
</evidence>
<dbReference type="KEGG" id="mas:Mahau_0295"/>
<feature type="transmembrane region" description="Helical" evidence="1">
    <location>
        <begin position="12"/>
        <end position="33"/>
    </location>
</feature>
<dbReference type="AlphaFoldDB" id="F3ZX63"/>
<evidence type="ECO:0008006" key="4">
    <source>
        <dbReference type="Google" id="ProtNLM"/>
    </source>
</evidence>
<dbReference type="eggNOG" id="COG1649">
    <property type="taxonomic scope" value="Bacteria"/>
</dbReference>
<organism evidence="2 3">
    <name type="scientific">Mahella australiensis (strain DSM 15567 / CIP 107919 / 50-1 BON)</name>
    <dbReference type="NCBI Taxonomy" id="697281"/>
    <lineage>
        <taxon>Bacteria</taxon>
        <taxon>Bacillati</taxon>
        <taxon>Bacillota</taxon>
        <taxon>Clostridia</taxon>
        <taxon>Thermoanaerobacterales</taxon>
        <taxon>Thermoanaerobacterales Family IV. Incertae Sedis</taxon>
        <taxon>Mahella</taxon>
    </lineage>
</organism>
<accession>F3ZX63</accession>
<dbReference type="PANTHER" id="PTHR37841:SF1">
    <property type="entry name" value="DUF3298 DOMAIN-CONTAINING PROTEIN"/>
    <property type="match status" value="1"/>
</dbReference>
<dbReference type="Pfam" id="PF14903">
    <property type="entry name" value="WG_beta_rep"/>
    <property type="match status" value="3"/>
</dbReference>